<dbReference type="InterPro" id="IPR052565">
    <property type="entry name" value="Glutaredoxin-like_YDR286C"/>
</dbReference>
<dbReference type="PANTHER" id="PTHR33558:SF1">
    <property type="entry name" value="GLUTAREDOXIN-LIKE PROTEIN C5ORF63 HOMOLOG"/>
    <property type="match status" value="1"/>
</dbReference>
<dbReference type="InterPro" id="IPR036249">
    <property type="entry name" value="Thioredoxin-like_sf"/>
</dbReference>
<dbReference type="PANTHER" id="PTHR33558">
    <property type="entry name" value="GLUTAREDOXIN-LIKE PROTEIN C5ORF63 HOMOLOG"/>
    <property type="match status" value="1"/>
</dbReference>
<name>A0A540V9T4_9CHLR</name>
<proteinExistence type="predicted"/>
<dbReference type="InParanoid" id="A0A540V9T4"/>
<sequence length="100" mass="11338">MAQDHLVSGEASLTAMQVFVYSKPDCHLCDELKAELAVLQAEVDFTWVERNILEDPALYERFRYLIPVLEIPNGPLLYPPHDRGQLREALLAAQESGNTR</sequence>
<dbReference type="Pfam" id="PF05768">
    <property type="entry name" value="Glrx-like"/>
    <property type="match status" value="1"/>
</dbReference>
<protein>
    <submittedName>
        <fullName evidence="1">Glutaredoxin family protein</fullName>
    </submittedName>
</protein>
<gene>
    <name evidence="1" type="ORF">FKZ61_20995</name>
</gene>
<evidence type="ECO:0000313" key="2">
    <source>
        <dbReference type="Proteomes" id="UP000317371"/>
    </source>
</evidence>
<dbReference type="InterPro" id="IPR008554">
    <property type="entry name" value="Glutaredoxin-like"/>
</dbReference>
<comment type="caution">
    <text evidence="1">The sequence shown here is derived from an EMBL/GenBank/DDBJ whole genome shotgun (WGS) entry which is preliminary data.</text>
</comment>
<organism evidence="1 2">
    <name type="scientific">Litorilinea aerophila</name>
    <dbReference type="NCBI Taxonomy" id="1204385"/>
    <lineage>
        <taxon>Bacteria</taxon>
        <taxon>Bacillati</taxon>
        <taxon>Chloroflexota</taxon>
        <taxon>Caldilineae</taxon>
        <taxon>Caldilineales</taxon>
        <taxon>Caldilineaceae</taxon>
        <taxon>Litorilinea</taxon>
    </lineage>
</organism>
<reference evidence="1 2" key="1">
    <citation type="submission" date="2019-06" db="EMBL/GenBank/DDBJ databases">
        <title>Genome sequence of Litorilinea aerophila BAA-2444.</title>
        <authorList>
            <person name="Maclea K.S."/>
            <person name="Maurais E.G."/>
            <person name="Iannazzi L.C."/>
        </authorList>
    </citation>
    <scope>NUCLEOTIDE SEQUENCE [LARGE SCALE GENOMIC DNA]</scope>
    <source>
        <strain evidence="1 2">ATCC BAA-2444</strain>
    </source>
</reference>
<evidence type="ECO:0000313" key="1">
    <source>
        <dbReference type="EMBL" id="TQE93519.1"/>
    </source>
</evidence>
<dbReference type="Proteomes" id="UP000317371">
    <property type="component" value="Unassembled WGS sequence"/>
</dbReference>
<dbReference type="Gene3D" id="3.40.30.10">
    <property type="entry name" value="Glutaredoxin"/>
    <property type="match status" value="1"/>
</dbReference>
<dbReference type="OrthoDB" id="32865at2"/>
<dbReference type="AlphaFoldDB" id="A0A540V9T4"/>
<dbReference type="EMBL" id="VIGC01000038">
    <property type="protein sequence ID" value="TQE93519.1"/>
    <property type="molecule type" value="Genomic_DNA"/>
</dbReference>
<accession>A0A540V9T4</accession>
<keyword evidence="2" id="KW-1185">Reference proteome</keyword>
<dbReference type="SUPFAM" id="SSF52833">
    <property type="entry name" value="Thioredoxin-like"/>
    <property type="match status" value="1"/>
</dbReference>